<protein>
    <submittedName>
        <fullName evidence="2">YceI-like domain-containing protein</fullName>
    </submittedName>
</protein>
<dbReference type="EMBL" id="QUNS01000003">
    <property type="protein sequence ID" value="REH52557.1"/>
    <property type="molecule type" value="Genomic_DNA"/>
</dbReference>
<dbReference type="OrthoDB" id="5292899at2"/>
<proteinExistence type="predicted"/>
<feature type="domain" description="Lipid/polyisoprenoid-binding YceI-like" evidence="1">
    <location>
        <begin position="45"/>
        <end position="206"/>
    </location>
</feature>
<dbReference type="Pfam" id="PF04264">
    <property type="entry name" value="YceI"/>
    <property type="match status" value="1"/>
</dbReference>
<dbReference type="SUPFAM" id="SSF101874">
    <property type="entry name" value="YceI-like"/>
    <property type="match status" value="1"/>
</dbReference>
<reference evidence="2 3" key="1">
    <citation type="submission" date="2018-08" db="EMBL/GenBank/DDBJ databases">
        <title>Genomic Encyclopedia of Type Strains, Phase IV (KMG-IV): sequencing the most valuable type-strain genomes for metagenomic binning, comparative biology and taxonomic classification.</title>
        <authorList>
            <person name="Goeker M."/>
        </authorList>
    </citation>
    <scope>NUCLEOTIDE SEQUENCE [LARGE SCALE GENOMIC DNA]</scope>
    <source>
        <strain evidence="2 3">DSM 18841</strain>
    </source>
</reference>
<accession>A0A3E0I1F3</accession>
<name>A0A3E0I1F3_9FLAO</name>
<sequence>MKKIVYSLVICFTAFQITSCKSEAKKETKTTKEEVKTEKKAAFVLQDANNSINWVAYKTTERIPVNGQFKKVNITAGGEADTAKDAINNAEFSIPVSSIFTKDTSRDFKIKKFFFGVMDKTELLSGKLVLENDSIGYANITMNGVTKKLPFNYTLNGKEFSLNTTMKITDWQANKALESLNTACKDLHKGADGVSKTWDEVALNITSVFK</sequence>
<dbReference type="InterPro" id="IPR007372">
    <property type="entry name" value="Lipid/polyisoprenoid-bd_YceI"/>
</dbReference>
<evidence type="ECO:0000313" key="3">
    <source>
        <dbReference type="Proteomes" id="UP000256884"/>
    </source>
</evidence>
<dbReference type="Proteomes" id="UP000256884">
    <property type="component" value="Unassembled WGS sequence"/>
</dbReference>
<comment type="caution">
    <text evidence="2">The sequence shown here is derived from an EMBL/GenBank/DDBJ whole genome shotgun (WGS) entry which is preliminary data.</text>
</comment>
<gene>
    <name evidence="2" type="ORF">C7448_103292</name>
</gene>
<keyword evidence="3" id="KW-1185">Reference proteome</keyword>
<evidence type="ECO:0000259" key="1">
    <source>
        <dbReference type="Pfam" id="PF04264"/>
    </source>
</evidence>
<dbReference type="Gene3D" id="2.40.128.110">
    <property type="entry name" value="Lipid/polyisoprenoid-binding, YceI-like"/>
    <property type="match status" value="1"/>
</dbReference>
<dbReference type="InterPro" id="IPR036761">
    <property type="entry name" value="TTHA0802/YceI-like_sf"/>
</dbReference>
<dbReference type="AlphaFoldDB" id="A0A3E0I1F3"/>
<dbReference type="RefSeq" id="WP_115900900.1">
    <property type="nucleotide sequence ID" value="NZ_QUNS01000003.1"/>
</dbReference>
<organism evidence="2 3">
    <name type="scientific">Tenacibaculum gallaicum</name>
    <dbReference type="NCBI Taxonomy" id="561505"/>
    <lineage>
        <taxon>Bacteria</taxon>
        <taxon>Pseudomonadati</taxon>
        <taxon>Bacteroidota</taxon>
        <taxon>Flavobacteriia</taxon>
        <taxon>Flavobacteriales</taxon>
        <taxon>Flavobacteriaceae</taxon>
        <taxon>Tenacibaculum</taxon>
    </lineage>
</organism>
<evidence type="ECO:0000313" key="2">
    <source>
        <dbReference type="EMBL" id="REH52557.1"/>
    </source>
</evidence>